<evidence type="ECO:0000313" key="3">
    <source>
        <dbReference type="Proteomes" id="UP001627154"/>
    </source>
</evidence>
<gene>
    <name evidence="2" type="ORF">TKK_000075</name>
</gene>
<comment type="caution">
    <text evidence="2">The sequence shown here is derived from an EMBL/GenBank/DDBJ whole genome shotgun (WGS) entry which is preliminary data.</text>
</comment>
<proteinExistence type="predicted"/>
<feature type="signal peptide" evidence="1">
    <location>
        <begin position="1"/>
        <end position="20"/>
    </location>
</feature>
<dbReference type="AlphaFoldDB" id="A0ABD2XRD0"/>
<dbReference type="EMBL" id="JBJJXI010000002">
    <property type="protein sequence ID" value="KAL3407822.1"/>
    <property type="molecule type" value="Genomic_DNA"/>
</dbReference>
<name>A0ABD2XRD0_9HYME</name>
<keyword evidence="1" id="KW-0732">Signal</keyword>
<sequence length="334" mass="37602">MKLRCFCLVISMMSAVSATAASGLDFNRFDKKMNALVRSLKFMAERPGQMNVDTILGVTFVEANIKAALAHKNLLYIDNHGRSMLKEILKLATYTRKHLLRSLALNEDIKQVINAINDPDLWIEPVVWRQMESSNDAHRSTNDKMNYSTRALQDHSQSRTSDRCIVRVIQGCEIDDACRDFALRDLDSAQAYTSTHKLLLIKLASALRCDAEISDVSPFVTYALCASMMRELTSYEAAGFPNVSKDLATEQILLCGMEGYLDFLDRHYEQLLLDWQHPSGCYSGVKYSLDATLKRRHYRRSGSFVDYGCVNHATGLGAAALALMIRKDIETFSS</sequence>
<dbReference type="InterPro" id="IPR031751">
    <property type="entry name" value="DUF4735"/>
</dbReference>
<reference evidence="2 3" key="1">
    <citation type="journal article" date="2024" name="bioRxiv">
        <title>A reference genome for Trichogramma kaykai: A tiny desert-dwelling parasitoid wasp with competing sex-ratio distorters.</title>
        <authorList>
            <person name="Culotta J."/>
            <person name="Lindsey A.R."/>
        </authorList>
    </citation>
    <scope>NUCLEOTIDE SEQUENCE [LARGE SCALE GENOMIC DNA]</scope>
    <source>
        <strain evidence="2 3">KSX58</strain>
    </source>
</reference>
<organism evidence="2 3">
    <name type="scientific">Trichogramma kaykai</name>
    <dbReference type="NCBI Taxonomy" id="54128"/>
    <lineage>
        <taxon>Eukaryota</taxon>
        <taxon>Metazoa</taxon>
        <taxon>Ecdysozoa</taxon>
        <taxon>Arthropoda</taxon>
        <taxon>Hexapoda</taxon>
        <taxon>Insecta</taxon>
        <taxon>Pterygota</taxon>
        <taxon>Neoptera</taxon>
        <taxon>Endopterygota</taxon>
        <taxon>Hymenoptera</taxon>
        <taxon>Apocrita</taxon>
        <taxon>Proctotrupomorpha</taxon>
        <taxon>Chalcidoidea</taxon>
        <taxon>Trichogrammatidae</taxon>
        <taxon>Trichogramma</taxon>
    </lineage>
</organism>
<feature type="chain" id="PRO_5044871606" evidence="1">
    <location>
        <begin position="21"/>
        <end position="334"/>
    </location>
</feature>
<protein>
    <submittedName>
        <fullName evidence="2">Uncharacterized protein</fullName>
    </submittedName>
</protein>
<evidence type="ECO:0000256" key="1">
    <source>
        <dbReference type="SAM" id="SignalP"/>
    </source>
</evidence>
<dbReference type="Pfam" id="PF15882">
    <property type="entry name" value="DUF4735"/>
    <property type="match status" value="1"/>
</dbReference>
<evidence type="ECO:0000313" key="2">
    <source>
        <dbReference type="EMBL" id="KAL3407822.1"/>
    </source>
</evidence>
<accession>A0ABD2XRD0</accession>
<dbReference type="PANTHER" id="PTHR33539">
    <property type="entry name" value="UPF0764 PROTEIN C16ORF89"/>
    <property type="match status" value="1"/>
</dbReference>
<keyword evidence="3" id="KW-1185">Reference proteome</keyword>
<dbReference type="PANTHER" id="PTHR33539:SF1">
    <property type="entry name" value="UPF0764 PROTEIN C16ORF89"/>
    <property type="match status" value="1"/>
</dbReference>
<dbReference type="Proteomes" id="UP001627154">
    <property type="component" value="Unassembled WGS sequence"/>
</dbReference>